<reference evidence="1" key="2">
    <citation type="submission" date="2021-04" db="EMBL/GenBank/DDBJ databases">
        <authorList>
            <person name="Gilroy R."/>
        </authorList>
    </citation>
    <scope>NUCLEOTIDE SEQUENCE</scope>
    <source>
        <strain evidence="1">ChiBcec15-1070</strain>
    </source>
</reference>
<proteinExistence type="predicted"/>
<comment type="caution">
    <text evidence="1">The sequence shown here is derived from an EMBL/GenBank/DDBJ whole genome shotgun (WGS) entry which is preliminary data.</text>
</comment>
<accession>A0A9D1TY86</accession>
<dbReference type="Pfam" id="PF04245">
    <property type="entry name" value="NA37"/>
    <property type="match status" value="1"/>
</dbReference>
<evidence type="ECO:0000313" key="1">
    <source>
        <dbReference type="EMBL" id="HIW11313.1"/>
    </source>
</evidence>
<protein>
    <submittedName>
        <fullName evidence="1">Nucleoid-associated protein</fullName>
    </submittedName>
</protein>
<sequence length="357" mass="40967">MIYCAEASLEQVALHHVGNKLNDDGILLSQRLLEVSDTVRELLLTYFTTPFTKENSAAASEYYHLYHDNDLSLNEVYTYASRIFEAAPEELDTTFYDQSVALAQHLYAQSEHPKIKGGEFYVALLRGCIVDGETVDAVGLFKSENPETFLRVWPAGDGFEVESQRGIDIHRLDKGCLIFNTERENGYLVAAVDNTNRTEAQYWMDDFLHLRQRQDDYYQTAAALALCKSFVTKQLPREYEVSKADQADLLNKSVAFFKENERFDLGTFASEVIGQPEVIESFQSYKTEYEQQHDTVLPEQFDISSSAVKRQSRGLKSVIKLDKNFHIYVHGDRQRIQRGFDEASGLHYYQLFFDDEA</sequence>
<dbReference type="EMBL" id="DXHL01000033">
    <property type="protein sequence ID" value="HIW11313.1"/>
    <property type="molecule type" value="Genomic_DNA"/>
</dbReference>
<reference evidence="1" key="1">
    <citation type="journal article" date="2021" name="PeerJ">
        <title>Extensive microbial diversity within the chicken gut microbiome revealed by metagenomics and culture.</title>
        <authorList>
            <person name="Gilroy R."/>
            <person name="Ravi A."/>
            <person name="Getino M."/>
            <person name="Pursley I."/>
            <person name="Horton D.L."/>
            <person name="Alikhan N.F."/>
            <person name="Baker D."/>
            <person name="Gharbi K."/>
            <person name="Hall N."/>
            <person name="Watson M."/>
            <person name="Adriaenssens E.M."/>
            <person name="Foster-Nyarko E."/>
            <person name="Jarju S."/>
            <person name="Secka A."/>
            <person name="Antonio M."/>
            <person name="Oren A."/>
            <person name="Chaudhuri R.R."/>
            <person name="La Ragione R."/>
            <person name="Hildebrand F."/>
            <person name="Pallen M.J."/>
        </authorList>
    </citation>
    <scope>NUCLEOTIDE SEQUENCE</scope>
    <source>
        <strain evidence="1">ChiBcec15-1070</strain>
    </source>
</reference>
<dbReference type="InterPro" id="IPR007358">
    <property type="entry name" value="Nucleoid_associated_NdpA"/>
</dbReference>
<evidence type="ECO:0000313" key="2">
    <source>
        <dbReference type="Proteomes" id="UP000823926"/>
    </source>
</evidence>
<dbReference type="AlphaFoldDB" id="A0A9D1TY86"/>
<organism evidence="1 2">
    <name type="scientific">Candidatus Rikenella faecigallinarum</name>
    <dbReference type="NCBI Taxonomy" id="2838745"/>
    <lineage>
        <taxon>Bacteria</taxon>
        <taxon>Pseudomonadati</taxon>
        <taxon>Bacteroidota</taxon>
        <taxon>Bacteroidia</taxon>
        <taxon>Bacteroidales</taxon>
        <taxon>Rikenellaceae</taxon>
        <taxon>Rikenella</taxon>
    </lineage>
</organism>
<dbReference type="Proteomes" id="UP000823926">
    <property type="component" value="Unassembled WGS sequence"/>
</dbReference>
<dbReference type="GO" id="GO:0009295">
    <property type="term" value="C:nucleoid"/>
    <property type="evidence" value="ECO:0007669"/>
    <property type="project" value="InterPro"/>
</dbReference>
<name>A0A9D1TY86_9BACT</name>
<gene>
    <name evidence="1" type="ORF">H9888_07445</name>
</gene>